<keyword evidence="3" id="KW-0540">Nuclease</keyword>
<evidence type="ECO:0000313" key="7">
    <source>
        <dbReference type="EMBL" id="CAB4026208.1"/>
    </source>
</evidence>
<dbReference type="AlphaFoldDB" id="A0A7D9L5T1"/>
<sequence>MPIPESKGDLQRFLGMVNYLGKFVPKLSQTTTPLREMLKKDVHFDLQQPQLDAIQELKRLVTSPPCLKFYDPNLPTRLKPDASADGLGALLEQNHGSDDSPQWFPIAYASRALRNYAQVEKEALSIVFGTERFHEYLYGHHFTVFNDHQPLKSIFSKSITQCPPRIQRFFMKLQKYDFNLEYSPGKTMVVSDALSRAYLNNQSTEIDQPDLIHCIQFTFDNLSISDARLTEFQKETASDTTLQQLKEYTLKGWPQQRDIPQTVKPYYNIRHEIVYNNGLPLKGQRIIIPSSLRSTMKAIIHQGHTGIESCKNRARMSVYWPGINAQIEDLFLTVHFA</sequence>
<evidence type="ECO:0000256" key="4">
    <source>
        <dbReference type="ARBA" id="ARBA00022759"/>
    </source>
</evidence>
<keyword evidence="5" id="KW-0378">Hydrolase</keyword>
<dbReference type="FunFam" id="1.10.340.70:FF:000003">
    <property type="entry name" value="Protein CBG25708"/>
    <property type="match status" value="1"/>
</dbReference>
<evidence type="ECO:0000256" key="2">
    <source>
        <dbReference type="ARBA" id="ARBA00022695"/>
    </source>
</evidence>
<keyword evidence="1" id="KW-0808">Transferase</keyword>
<dbReference type="InterPro" id="IPR043128">
    <property type="entry name" value="Rev_trsase/Diguanyl_cyclase"/>
</dbReference>
<dbReference type="PANTHER" id="PTHR37984:SF8">
    <property type="entry name" value="CCHC-TYPE DOMAIN-CONTAINING PROTEIN"/>
    <property type="match status" value="1"/>
</dbReference>
<evidence type="ECO:0000313" key="8">
    <source>
        <dbReference type="Proteomes" id="UP001152795"/>
    </source>
</evidence>
<proteinExistence type="predicted"/>
<comment type="caution">
    <text evidence="7">The sequence shown here is derived from an EMBL/GenBank/DDBJ whole genome shotgun (WGS) entry which is preliminary data.</text>
</comment>
<evidence type="ECO:0000256" key="5">
    <source>
        <dbReference type="ARBA" id="ARBA00022801"/>
    </source>
</evidence>
<dbReference type="Proteomes" id="UP001152795">
    <property type="component" value="Unassembled WGS sequence"/>
</dbReference>
<dbReference type="EMBL" id="CACRXK020014073">
    <property type="protein sequence ID" value="CAB4026208.1"/>
    <property type="molecule type" value="Genomic_DNA"/>
</dbReference>
<dbReference type="OrthoDB" id="2286242at2759"/>
<dbReference type="InterPro" id="IPR041588">
    <property type="entry name" value="Integrase_H2C2"/>
</dbReference>
<dbReference type="Pfam" id="PF17917">
    <property type="entry name" value="RT_RNaseH"/>
    <property type="match status" value="1"/>
</dbReference>
<dbReference type="GO" id="GO:0003964">
    <property type="term" value="F:RNA-directed DNA polymerase activity"/>
    <property type="evidence" value="ECO:0007669"/>
    <property type="project" value="UniProtKB-KW"/>
</dbReference>
<dbReference type="PANTHER" id="PTHR37984">
    <property type="entry name" value="PROTEIN CBG26694"/>
    <property type="match status" value="1"/>
</dbReference>
<protein>
    <submittedName>
        <fullName evidence="7">Uncharacterized protein</fullName>
    </submittedName>
</protein>
<dbReference type="GO" id="GO:0004519">
    <property type="term" value="F:endonuclease activity"/>
    <property type="evidence" value="ECO:0007669"/>
    <property type="project" value="UniProtKB-KW"/>
</dbReference>
<dbReference type="GO" id="GO:0016787">
    <property type="term" value="F:hydrolase activity"/>
    <property type="evidence" value="ECO:0007669"/>
    <property type="project" value="UniProtKB-KW"/>
</dbReference>
<keyword evidence="4" id="KW-0255">Endonuclease</keyword>
<dbReference type="InterPro" id="IPR050951">
    <property type="entry name" value="Retrovirus_Pol_polyprotein"/>
</dbReference>
<dbReference type="Gene3D" id="1.10.340.70">
    <property type="match status" value="1"/>
</dbReference>
<accession>A0A7D9L5T1</accession>
<dbReference type="SUPFAM" id="SSF56672">
    <property type="entry name" value="DNA/RNA polymerases"/>
    <property type="match status" value="1"/>
</dbReference>
<dbReference type="InterPro" id="IPR041373">
    <property type="entry name" value="RT_RNaseH"/>
</dbReference>
<name>A0A7D9L5T1_PARCT</name>
<dbReference type="FunFam" id="3.30.70.270:FF:000020">
    <property type="entry name" value="Transposon Tf2-6 polyprotein-like Protein"/>
    <property type="match status" value="1"/>
</dbReference>
<gene>
    <name evidence="7" type="ORF">PACLA_8A008343</name>
</gene>
<organism evidence="7 8">
    <name type="scientific">Paramuricea clavata</name>
    <name type="common">Red gorgonian</name>
    <name type="synonym">Violescent sea-whip</name>
    <dbReference type="NCBI Taxonomy" id="317549"/>
    <lineage>
        <taxon>Eukaryota</taxon>
        <taxon>Metazoa</taxon>
        <taxon>Cnidaria</taxon>
        <taxon>Anthozoa</taxon>
        <taxon>Octocorallia</taxon>
        <taxon>Malacalcyonacea</taxon>
        <taxon>Plexauridae</taxon>
        <taxon>Paramuricea</taxon>
    </lineage>
</organism>
<dbReference type="CDD" id="cd09274">
    <property type="entry name" value="RNase_HI_RT_Ty3"/>
    <property type="match status" value="1"/>
</dbReference>
<dbReference type="InterPro" id="IPR043502">
    <property type="entry name" value="DNA/RNA_pol_sf"/>
</dbReference>
<keyword evidence="2" id="KW-0548">Nucleotidyltransferase</keyword>
<evidence type="ECO:0000256" key="6">
    <source>
        <dbReference type="ARBA" id="ARBA00022918"/>
    </source>
</evidence>
<reference evidence="7" key="1">
    <citation type="submission" date="2020-04" db="EMBL/GenBank/DDBJ databases">
        <authorList>
            <person name="Alioto T."/>
            <person name="Alioto T."/>
            <person name="Gomez Garrido J."/>
        </authorList>
    </citation>
    <scope>NUCLEOTIDE SEQUENCE</scope>
    <source>
        <strain evidence="7">A484AB</strain>
    </source>
</reference>
<evidence type="ECO:0000256" key="1">
    <source>
        <dbReference type="ARBA" id="ARBA00022679"/>
    </source>
</evidence>
<keyword evidence="6" id="KW-0695">RNA-directed DNA polymerase</keyword>
<keyword evidence="8" id="KW-1185">Reference proteome</keyword>
<dbReference type="Gene3D" id="3.30.70.270">
    <property type="match status" value="1"/>
</dbReference>
<evidence type="ECO:0000256" key="3">
    <source>
        <dbReference type="ARBA" id="ARBA00022722"/>
    </source>
</evidence>
<dbReference type="Pfam" id="PF17921">
    <property type="entry name" value="Integrase_H2C2"/>
    <property type="match status" value="1"/>
</dbReference>